<dbReference type="Proteomes" id="UP000708148">
    <property type="component" value="Unassembled WGS sequence"/>
</dbReference>
<evidence type="ECO:0000313" key="2">
    <source>
        <dbReference type="EMBL" id="CAD7696655.1"/>
    </source>
</evidence>
<dbReference type="EMBL" id="CAJHUC010000523">
    <property type="protein sequence ID" value="CAD7696655.1"/>
    <property type="molecule type" value="Genomic_DNA"/>
</dbReference>
<sequence length="357" mass="39524">MDNDSDIGVNNNNGNSDGVHCGRSSRRILYSKERYSWAMDVLRHELRLVASYRRLERRSRASERELRRRDANFAEDDLTRAAWFYENLTGLGWSIRERGALARVLHLGLVVHVGLVILDGFEPGKLTWVRALKGEDVPISAHLRQPSGLLGQSHMFLAREDFEEAFAKLPSQKASRRGAPEGHLTWERVMCMVSATIELHALVMALFGDSPVVSDVAGVGGVAWKYLLGTCVANHCHRDENQTLTDAPGTLASIADKLSQRAPYGARLEKLLGPGARAQGAWTWIVVVCGNIADVVTRGMHGSPPEEGGVMLPPRLREAEWGERMAVLARELNEAIGAALEIPRDGDKVPRRRRKGC</sequence>
<comment type="caution">
    <text evidence="2">The sequence shown here is derived from an EMBL/GenBank/DDBJ whole genome shotgun (WGS) entry which is preliminary data.</text>
</comment>
<proteinExistence type="predicted"/>
<feature type="region of interest" description="Disordered" evidence="1">
    <location>
        <begin position="1"/>
        <end position="21"/>
    </location>
</feature>
<protein>
    <submittedName>
        <fullName evidence="2">Uncharacterized protein</fullName>
    </submittedName>
</protein>
<organism evidence="2 3">
    <name type="scientific">Ostreobium quekettii</name>
    <dbReference type="NCBI Taxonomy" id="121088"/>
    <lineage>
        <taxon>Eukaryota</taxon>
        <taxon>Viridiplantae</taxon>
        <taxon>Chlorophyta</taxon>
        <taxon>core chlorophytes</taxon>
        <taxon>Ulvophyceae</taxon>
        <taxon>TCBD clade</taxon>
        <taxon>Bryopsidales</taxon>
        <taxon>Ostreobineae</taxon>
        <taxon>Ostreobiaceae</taxon>
        <taxon>Ostreobium</taxon>
    </lineage>
</organism>
<evidence type="ECO:0000256" key="1">
    <source>
        <dbReference type="SAM" id="MobiDB-lite"/>
    </source>
</evidence>
<reference evidence="2" key="1">
    <citation type="submission" date="2020-12" db="EMBL/GenBank/DDBJ databases">
        <authorList>
            <person name="Iha C."/>
        </authorList>
    </citation>
    <scope>NUCLEOTIDE SEQUENCE</scope>
</reference>
<keyword evidence="3" id="KW-1185">Reference proteome</keyword>
<dbReference type="AlphaFoldDB" id="A0A8S1IQZ0"/>
<feature type="compositionally biased region" description="Low complexity" evidence="1">
    <location>
        <begin position="1"/>
        <end position="19"/>
    </location>
</feature>
<evidence type="ECO:0000313" key="3">
    <source>
        <dbReference type="Proteomes" id="UP000708148"/>
    </source>
</evidence>
<accession>A0A8S1IQZ0</accession>
<name>A0A8S1IQZ0_9CHLO</name>
<gene>
    <name evidence="2" type="ORF">OSTQU699_LOCUS2016</name>
</gene>